<dbReference type="Gene3D" id="1.10.238.10">
    <property type="entry name" value="EF-hand"/>
    <property type="match status" value="3"/>
</dbReference>
<dbReference type="PROSITE" id="PS50222">
    <property type="entry name" value="EF_HAND_2"/>
    <property type="match status" value="2"/>
</dbReference>
<dbReference type="AlphaFoldDB" id="A0AA88S3Z1"/>
<dbReference type="Proteomes" id="UP001187471">
    <property type="component" value="Unassembled WGS sequence"/>
</dbReference>
<keyword evidence="5" id="KW-1185">Reference proteome</keyword>
<feature type="domain" description="EF-hand" evidence="3">
    <location>
        <begin position="15"/>
        <end position="50"/>
    </location>
</feature>
<dbReference type="PANTHER" id="PTHR23050">
    <property type="entry name" value="CALCIUM BINDING PROTEIN"/>
    <property type="match status" value="1"/>
</dbReference>
<name>A0AA88S3Z1_9ASTE</name>
<keyword evidence="2" id="KW-0106">Calcium</keyword>
<evidence type="ECO:0000256" key="2">
    <source>
        <dbReference type="ARBA" id="ARBA00022837"/>
    </source>
</evidence>
<dbReference type="PROSITE" id="PS00018">
    <property type="entry name" value="EF_HAND_1"/>
    <property type="match status" value="4"/>
</dbReference>
<dbReference type="InterPro" id="IPR011992">
    <property type="entry name" value="EF-hand-dom_pair"/>
</dbReference>
<organism evidence="4 5">
    <name type="scientific">Escallonia rubra</name>
    <dbReference type="NCBI Taxonomy" id="112253"/>
    <lineage>
        <taxon>Eukaryota</taxon>
        <taxon>Viridiplantae</taxon>
        <taxon>Streptophyta</taxon>
        <taxon>Embryophyta</taxon>
        <taxon>Tracheophyta</taxon>
        <taxon>Spermatophyta</taxon>
        <taxon>Magnoliopsida</taxon>
        <taxon>eudicotyledons</taxon>
        <taxon>Gunneridae</taxon>
        <taxon>Pentapetalae</taxon>
        <taxon>asterids</taxon>
        <taxon>campanulids</taxon>
        <taxon>Escalloniales</taxon>
        <taxon>Escalloniaceae</taxon>
        <taxon>Escallonia</taxon>
    </lineage>
</organism>
<dbReference type="InterPro" id="IPR018247">
    <property type="entry name" value="EF_Hand_1_Ca_BS"/>
</dbReference>
<evidence type="ECO:0000256" key="1">
    <source>
        <dbReference type="ARBA" id="ARBA00022737"/>
    </source>
</evidence>
<dbReference type="InterPro" id="IPR002048">
    <property type="entry name" value="EF_hand_dom"/>
</dbReference>
<sequence length="176" mass="19571">MPIFTVVPKNGNIALTEEQLKGIFKQNDKNGDGLLSKEELKEAFKHLGALIPGWRASRGLRYADANGDGYISKGELDALVKYAASIGYTVKDGKFEMTIEEFKQWLKRFDADADGLISKDELRDVIRASGGWFSSWKAKRGVESADTNRNGFVDESEINILVHFALKELGVRIIAC</sequence>
<evidence type="ECO:0000313" key="5">
    <source>
        <dbReference type="Proteomes" id="UP001187471"/>
    </source>
</evidence>
<gene>
    <name evidence="4" type="ORF">RJ640_020258</name>
</gene>
<evidence type="ECO:0000313" key="4">
    <source>
        <dbReference type="EMBL" id="KAK2995622.1"/>
    </source>
</evidence>
<dbReference type="EMBL" id="JAVXUO010000083">
    <property type="protein sequence ID" value="KAK2995622.1"/>
    <property type="molecule type" value="Genomic_DNA"/>
</dbReference>
<protein>
    <recommendedName>
        <fullName evidence="3">EF-hand domain-containing protein</fullName>
    </recommendedName>
</protein>
<dbReference type="SMART" id="SM00054">
    <property type="entry name" value="EFh"/>
    <property type="match status" value="3"/>
</dbReference>
<feature type="domain" description="EF-hand" evidence="3">
    <location>
        <begin position="97"/>
        <end position="132"/>
    </location>
</feature>
<reference evidence="4" key="1">
    <citation type="submission" date="2022-12" db="EMBL/GenBank/DDBJ databases">
        <title>Draft genome assemblies for two species of Escallonia (Escalloniales).</title>
        <authorList>
            <person name="Chanderbali A."/>
            <person name="Dervinis C."/>
            <person name="Anghel I."/>
            <person name="Soltis D."/>
            <person name="Soltis P."/>
            <person name="Zapata F."/>
        </authorList>
    </citation>
    <scope>NUCLEOTIDE SEQUENCE</scope>
    <source>
        <strain evidence="4">UCBG92.1500</strain>
        <tissue evidence="4">Leaf</tissue>
    </source>
</reference>
<keyword evidence="1" id="KW-0677">Repeat</keyword>
<dbReference type="InterPro" id="IPR050145">
    <property type="entry name" value="Centrin_CML-like"/>
</dbReference>
<dbReference type="SUPFAM" id="SSF47473">
    <property type="entry name" value="EF-hand"/>
    <property type="match status" value="1"/>
</dbReference>
<evidence type="ECO:0000259" key="3">
    <source>
        <dbReference type="PROSITE" id="PS50222"/>
    </source>
</evidence>
<comment type="caution">
    <text evidence="4">The sequence shown here is derived from an EMBL/GenBank/DDBJ whole genome shotgun (WGS) entry which is preliminary data.</text>
</comment>
<dbReference type="Pfam" id="PF13499">
    <property type="entry name" value="EF-hand_7"/>
    <property type="match status" value="1"/>
</dbReference>
<dbReference type="CDD" id="cd00051">
    <property type="entry name" value="EFh"/>
    <property type="match status" value="2"/>
</dbReference>
<dbReference type="GO" id="GO:0005509">
    <property type="term" value="F:calcium ion binding"/>
    <property type="evidence" value="ECO:0007669"/>
    <property type="project" value="InterPro"/>
</dbReference>
<accession>A0AA88S3Z1</accession>
<dbReference type="Pfam" id="PF00036">
    <property type="entry name" value="EF-hand_1"/>
    <property type="match status" value="1"/>
</dbReference>
<proteinExistence type="predicted"/>